<gene>
    <name evidence="2" type="ORF">S06H3_44563</name>
</gene>
<evidence type="ECO:0000256" key="1">
    <source>
        <dbReference type="SAM" id="MobiDB-lite"/>
    </source>
</evidence>
<name>X1QBB9_9ZZZZ</name>
<protein>
    <submittedName>
        <fullName evidence="2">Uncharacterized protein</fullName>
    </submittedName>
</protein>
<dbReference type="EMBL" id="BARV01027725">
    <property type="protein sequence ID" value="GAI40559.1"/>
    <property type="molecule type" value="Genomic_DNA"/>
</dbReference>
<evidence type="ECO:0000313" key="2">
    <source>
        <dbReference type="EMBL" id="GAI40559.1"/>
    </source>
</evidence>
<feature type="region of interest" description="Disordered" evidence="1">
    <location>
        <begin position="1"/>
        <end position="23"/>
    </location>
</feature>
<accession>X1QBB9</accession>
<comment type="caution">
    <text evidence="2">The sequence shown here is derived from an EMBL/GenBank/DDBJ whole genome shotgun (WGS) entry which is preliminary data.</text>
</comment>
<proteinExistence type="predicted"/>
<feature type="non-terminal residue" evidence="2">
    <location>
        <position position="1"/>
    </location>
</feature>
<reference evidence="2" key="1">
    <citation type="journal article" date="2014" name="Front. Microbiol.">
        <title>High frequency of phylogenetically diverse reductive dehalogenase-homologous genes in deep subseafloor sedimentary metagenomes.</title>
        <authorList>
            <person name="Kawai M."/>
            <person name="Futagami T."/>
            <person name="Toyoda A."/>
            <person name="Takaki Y."/>
            <person name="Nishi S."/>
            <person name="Hori S."/>
            <person name="Arai W."/>
            <person name="Tsubouchi T."/>
            <person name="Morono Y."/>
            <person name="Uchiyama I."/>
            <person name="Ito T."/>
            <person name="Fujiyama A."/>
            <person name="Inagaki F."/>
            <person name="Takami H."/>
        </authorList>
    </citation>
    <scope>NUCLEOTIDE SEQUENCE</scope>
    <source>
        <strain evidence="2">Expedition CK06-06</strain>
    </source>
</reference>
<dbReference type="AlphaFoldDB" id="X1QBB9"/>
<sequence>HKRNSYQCRRNPWEQNGDPGNNMTQTKKVTLNPGESQKVAFSYTPKEAKTYYVTIDGLSGSFKAIAAVEAIFQLGNVSLPSRIEFYDAVVFDKTASRYYWYSTGGFPVHIPIGHEVYGAIYVYNRRSYRVELAFYTKLTDPDGIVRAESEHYFYPVSPDHCEWGFTDYVVVDKSGNWTLSAIVKVR</sequence>
<organism evidence="2">
    <name type="scientific">marine sediment metagenome</name>
    <dbReference type="NCBI Taxonomy" id="412755"/>
    <lineage>
        <taxon>unclassified sequences</taxon>
        <taxon>metagenomes</taxon>
        <taxon>ecological metagenomes</taxon>
    </lineage>
</organism>